<name>A0A1G7DCX9_9PROT</name>
<evidence type="ECO:0000256" key="4">
    <source>
        <dbReference type="ARBA" id="ARBA00023027"/>
    </source>
</evidence>
<dbReference type="Proteomes" id="UP000183685">
    <property type="component" value="Unassembled WGS sequence"/>
</dbReference>
<comment type="cofactor">
    <cofactor evidence="6">
        <name>FMN</name>
        <dbReference type="ChEBI" id="CHEBI:58210"/>
    </cofactor>
    <text evidence="6">Binds 1 FMN per subunit.</text>
</comment>
<feature type="domain" description="Flavodoxin-like fold" evidence="7">
    <location>
        <begin position="10"/>
        <end position="196"/>
    </location>
</feature>
<dbReference type="OrthoDB" id="9787136at2"/>
<comment type="similarity">
    <text evidence="6">Belongs to the azoreductase type 1 family.</text>
</comment>
<comment type="subunit">
    <text evidence="6">Homodimer.</text>
</comment>
<dbReference type="InterPro" id="IPR003680">
    <property type="entry name" value="Flavodoxin_fold"/>
</dbReference>
<sequence length="208" mass="22079">MTSTTQAPRTILRVDGSVRTNGSVTRDLTTRFIESITESNDVAVLRHDLAKGLPLIGEDWVGANFTPEEDRSAEQKQTLKLSDDLIADLKAADVLAIGLPIYNFGVPAGLKAWVDLIARARVTFRYTENGPEGLLTGKKAYLLVASGGTVVGSDIDFATTYMKHALAFVGITDVTIIAADRMAVDAEASLAKADGELTAAANTLKLAA</sequence>
<evidence type="ECO:0000256" key="6">
    <source>
        <dbReference type="HAMAP-Rule" id="MF_01216"/>
    </source>
</evidence>
<keyword evidence="9" id="KW-1185">Reference proteome</keyword>
<dbReference type="SUPFAM" id="SSF52218">
    <property type="entry name" value="Flavoproteins"/>
    <property type="match status" value="1"/>
</dbReference>
<dbReference type="GO" id="GO:0016652">
    <property type="term" value="F:oxidoreductase activity, acting on NAD(P)H as acceptor"/>
    <property type="evidence" value="ECO:0007669"/>
    <property type="project" value="UniProtKB-UniRule"/>
</dbReference>
<dbReference type="STRING" id="637679.GCA_001550055_02251"/>
<dbReference type="HAMAP" id="MF_01216">
    <property type="entry name" value="Azoreductase_type1"/>
    <property type="match status" value="1"/>
</dbReference>
<dbReference type="EC" id="1.6.5.-" evidence="6"/>
<evidence type="ECO:0000256" key="1">
    <source>
        <dbReference type="ARBA" id="ARBA00022630"/>
    </source>
</evidence>
<comment type="function">
    <text evidence="6">Quinone reductase that provides resistance to thiol-specific stress caused by electrophilic quinones.</text>
</comment>
<comment type="caution">
    <text evidence="6">Lacks conserved residue(s) required for the propagation of feature annotation.</text>
</comment>
<protein>
    <recommendedName>
        <fullName evidence="6">FMN dependent NADH:quinone oxidoreductase</fullName>
        <ecNumber evidence="6">1.6.5.-</ecNumber>
    </recommendedName>
    <alternativeName>
        <fullName evidence="6">Azo-dye reductase</fullName>
    </alternativeName>
    <alternativeName>
        <fullName evidence="6">FMN-dependent NADH-azo compound oxidoreductase</fullName>
    </alternativeName>
    <alternativeName>
        <fullName evidence="6">FMN-dependent NADH-azoreductase</fullName>
        <ecNumber evidence="6">1.7.1.17</ecNumber>
    </alternativeName>
</protein>
<dbReference type="InterPro" id="IPR050104">
    <property type="entry name" value="FMN-dep_NADH:Q_OxRdtase_AzoR1"/>
</dbReference>
<reference evidence="8 9" key="1">
    <citation type="submission" date="2016-10" db="EMBL/GenBank/DDBJ databases">
        <authorList>
            <person name="de Groot N.N."/>
        </authorList>
    </citation>
    <scope>NUCLEOTIDE SEQUENCE [LARGE SCALE GENOMIC DNA]</scope>
    <source>
        <strain evidence="8 9">CGMCC 1.9109</strain>
    </source>
</reference>
<dbReference type="GO" id="GO:0016655">
    <property type="term" value="F:oxidoreductase activity, acting on NAD(P)H, quinone or similar compound as acceptor"/>
    <property type="evidence" value="ECO:0007669"/>
    <property type="project" value="InterPro"/>
</dbReference>
<keyword evidence="2 6" id="KW-0288">FMN</keyword>
<evidence type="ECO:0000256" key="5">
    <source>
        <dbReference type="ARBA" id="ARBA00048542"/>
    </source>
</evidence>
<organism evidence="8 9">
    <name type="scientific">Kordiimonas lacus</name>
    <dbReference type="NCBI Taxonomy" id="637679"/>
    <lineage>
        <taxon>Bacteria</taxon>
        <taxon>Pseudomonadati</taxon>
        <taxon>Pseudomonadota</taxon>
        <taxon>Alphaproteobacteria</taxon>
        <taxon>Kordiimonadales</taxon>
        <taxon>Kordiimonadaceae</taxon>
        <taxon>Kordiimonas</taxon>
    </lineage>
</organism>
<accession>A0A1G7DCX9</accession>
<dbReference type="Gene3D" id="3.40.50.360">
    <property type="match status" value="1"/>
</dbReference>
<comment type="function">
    <text evidence="6">Also exhibits azoreductase activity. Catalyzes the reductive cleavage of the azo bond in aromatic azo compounds to the corresponding amines.</text>
</comment>
<dbReference type="AlphaFoldDB" id="A0A1G7DCX9"/>
<feature type="binding site" evidence="6">
    <location>
        <position position="17"/>
    </location>
    <ligand>
        <name>FMN</name>
        <dbReference type="ChEBI" id="CHEBI:58210"/>
    </ligand>
</feature>
<keyword evidence="3 6" id="KW-0560">Oxidoreductase</keyword>
<dbReference type="GO" id="GO:0009055">
    <property type="term" value="F:electron transfer activity"/>
    <property type="evidence" value="ECO:0007669"/>
    <property type="project" value="UniProtKB-UniRule"/>
</dbReference>
<evidence type="ECO:0000313" key="9">
    <source>
        <dbReference type="Proteomes" id="UP000183685"/>
    </source>
</evidence>
<evidence type="ECO:0000259" key="7">
    <source>
        <dbReference type="Pfam" id="PF02525"/>
    </source>
</evidence>
<proteinExistence type="inferred from homology"/>
<dbReference type="EMBL" id="FNAK01000007">
    <property type="protein sequence ID" value="SDE49373.1"/>
    <property type="molecule type" value="Genomic_DNA"/>
</dbReference>
<keyword evidence="1 6" id="KW-0285">Flavoprotein</keyword>
<dbReference type="EC" id="1.7.1.17" evidence="6"/>
<evidence type="ECO:0000256" key="2">
    <source>
        <dbReference type="ARBA" id="ARBA00022643"/>
    </source>
</evidence>
<evidence type="ECO:0000256" key="3">
    <source>
        <dbReference type="ARBA" id="ARBA00023002"/>
    </source>
</evidence>
<dbReference type="PANTHER" id="PTHR43741:SF2">
    <property type="entry name" value="FMN-DEPENDENT NADH:QUINONE OXIDOREDUCTASE"/>
    <property type="match status" value="1"/>
</dbReference>
<dbReference type="GO" id="GO:0010181">
    <property type="term" value="F:FMN binding"/>
    <property type="evidence" value="ECO:0007669"/>
    <property type="project" value="UniProtKB-UniRule"/>
</dbReference>
<keyword evidence="4 6" id="KW-0520">NAD</keyword>
<gene>
    <name evidence="6" type="primary">azoR</name>
    <name evidence="8" type="ORF">SAMN04488071_3054</name>
</gene>
<dbReference type="InterPro" id="IPR023048">
    <property type="entry name" value="NADH:quinone_OxRdtase_FMN_depd"/>
</dbReference>
<dbReference type="RefSeq" id="WP_068305037.1">
    <property type="nucleotide sequence ID" value="NZ_FNAK01000007.1"/>
</dbReference>
<dbReference type="Pfam" id="PF02525">
    <property type="entry name" value="Flavodoxin_2"/>
    <property type="match status" value="1"/>
</dbReference>
<comment type="catalytic activity">
    <reaction evidence="5">
        <text>N,N-dimethyl-1,4-phenylenediamine + anthranilate + 2 NAD(+) = 2-(4-dimethylaminophenyl)diazenylbenzoate + 2 NADH + 2 H(+)</text>
        <dbReference type="Rhea" id="RHEA:55872"/>
        <dbReference type="ChEBI" id="CHEBI:15378"/>
        <dbReference type="ChEBI" id="CHEBI:15783"/>
        <dbReference type="ChEBI" id="CHEBI:16567"/>
        <dbReference type="ChEBI" id="CHEBI:57540"/>
        <dbReference type="ChEBI" id="CHEBI:57945"/>
        <dbReference type="ChEBI" id="CHEBI:71579"/>
        <dbReference type="EC" id="1.7.1.17"/>
    </reaction>
    <physiologicalReaction direction="right-to-left" evidence="5">
        <dbReference type="Rhea" id="RHEA:55874"/>
    </physiologicalReaction>
</comment>
<dbReference type="PANTHER" id="PTHR43741">
    <property type="entry name" value="FMN-DEPENDENT NADH-AZOREDUCTASE 1"/>
    <property type="match status" value="1"/>
</dbReference>
<comment type="catalytic activity">
    <reaction evidence="6">
        <text>2 a quinone + NADH + H(+) = 2 a 1,4-benzosemiquinone + NAD(+)</text>
        <dbReference type="Rhea" id="RHEA:65952"/>
        <dbReference type="ChEBI" id="CHEBI:15378"/>
        <dbReference type="ChEBI" id="CHEBI:57540"/>
        <dbReference type="ChEBI" id="CHEBI:57945"/>
        <dbReference type="ChEBI" id="CHEBI:132124"/>
        <dbReference type="ChEBI" id="CHEBI:134225"/>
    </reaction>
</comment>
<evidence type="ECO:0000313" key="8">
    <source>
        <dbReference type="EMBL" id="SDE49373.1"/>
    </source>
</evidence>
<dbReference type="InterPro" id="IPR029039">
    <property type="entry name" value="Flavoprotein-like_sf"/>
</dbReference>